<organism evidence="8">
    <name type="scientific">Timema poppense</name>
    <name type="common">Walking stick</name>
    <dbReference type="NCBI Taxonomy" id="170557"/>
    <lineage>
        <taxon>Eukaryota</taxon>
        <taxon>Metazoa</taxon>
        <taxon>Ecdysozoa</taxon>
        <taxon>Arthropoda</taxon>
        <taxon>Hexapoda</taxon>
        <taxon>Insecta</taxon>
        <taxon>Pterygota</taxon>
        <taxon>Neoptera</taxon>
        <taxon>Polyneoptera</taxon>
        <taxon>Phasmatodea</taxon>
        <taxon>Timematodea</taxon>
        <taxon>Timematoidea</taxon>
        <taxon>Timematidae</taxon>
        <taxon>Timema</taxon>
    </lineage>
</organism>
<dbReference type="InterPro" id="IPR013870">
    <property type="entry name" value="Ribosomal_mL54"/>
</dbReference>
<dbReference type="GO" id="GO:0005762">
    <property type="term" value="C:mitochondrial large ribosomal subunit"/>
    <property type="evidence" value="ECO:0007669"/>
    <property type="project" value="TreeGrafter"/>
</dbReference>
<keyword evidence="5" id="KW-0687">Ribonucleoprotein</keyword>
<protein>
    <recommendedName>
        <fullName evidence="7">Large ribosomal subunit protein mL54</fullName>
    </recommendedName>
</protein>
<keyword evidence="3" id="KW-0689">Ribosomal protein</keyword>
<evidence type="ECO:0000256" key="5">
    <source>
        <dbReference type="ARBA" id="ARBA00023274"/>
    </source>
</evidence>
<name>A0A7R9HB80_TIMPO</name>
<gene>
    <name evidence="8" type="ORF">TPSB3V08_LOCUS10026</name>
</gene>
<evidence type="ECO:0000256" key="4">
    <source>
        <dbReference type="ARBA" id="ARBA00023128"/>
    </source>
</evidence>
<dbReference type="AlphaFoldDB" id="A0A7R9HB80"/>
<evidence type="ECO:0000256" key="1">
    <source>
        <dbReference type="ARBA" id="ARBA00004173"/>
    </source>
</evidence>
<reference evidence="8" key="1">
    <citation type="submission" date="2020-11" db="EMBL/GenBank/DDBJ databases">
        <authorList>
            <person name="Tran Van P."/>
        </authorList>
    </citation>
    <scope>NUCLEOTIDE SEQUENCE</scope>
</reference>
<dbReference type="PANTHER" id="PTHR28595:SF1">
    <property type="entry name" value="LARGE RIBOSOMAL SUBUNIT PROTEIN ML54"/>
    <property type="match status" value="1"/>
</dbReference>
<comment type="similarity">
    <text evidence="6">Belongs to the mitochondrion-specific ribosomal protein mL54 family.</text>
</comment>
<evidence type="ECO:0000256" key="2">
    <source>
        <dbReference type="ARBA" id="ARBA00022946"/>
    </source>
</evidence>
<accession>A0A7R9HB80</accession>
<sequence>MNWLKTLTARNLPSLGTLRNYAKKADVAIASLGKSKKKLSKLGPMIEKKILPVETDSHKLINFVCGSNILKEGPDIAIKPDSEYPDWLWNIRTVILYYQSSVKAPTQTPYSVFLVHKKFYSR</sequence>
<keyword evidence="2" id="KW-0809">Transit peptide</keyword>
<proteinExistence type="inferred from homology"/>
<comment type="subcellular location">
    <subcellularLocation>
        <location evidence="1">Mitochondrion</location>
    </subcellularLocation>
</comment>
<evidence type="ECO:0000313" key="8">
    <source>
        <dbReference type="EMBL" id="CAD7414980.1"/>
    </source>
</evidence>
<dbReference type="EMBL" id="OD008552">
    <property type="protein sequence ID" value="CAD7414980.1"/>
    <property type="molecule type" value="Genomic_DNA"/>
</dbReference>
<keyword evidence="4" id="KW-0496">Mitochondrion</keyword>
<dbReference type="Pfam" id="PF08561">
    <property type="entry name" value="Ribosomal_L37"/>
    <property type="match status" value="1"/>
</dbReference>
<evidence type="ECO:0000256" key="7">
    <source>
        <dbReference type="ARBA" id="ARBA00035179"/>
    </source>
</evidence>
<evidence type="ECO:0000256" key="6">
    <source>
        <dbReference type="ARBA" id="ARBA00033752"/>
    </source>
</evidence>
<dbReference type="PANTHER" id="PTHR28595">
    <property type="entry name" value="39S RIBOSOMAL PROTEIN L54, MITOCHONDRIAL"/>
    <property type="match status" value="1"/>
</dbReference>
<evidence type="ECO:0000256" key="3">
    <source>
        <dbReference type="ARBA" id="ARBA00022980"/>
    </source>
</evidence>
<dbReference type="GO" id="GO:0003735">
    <property type="term" value="F:structural constituent of ribosome"/>
    <property type="evidence" value="ECO:0007669"/>
    <property type="project" value="TreeGrafter"/>
</dbReference>